<dbReference type="InterPro" id="IPR001509">
    <property type="entry name" value="Epimerase_deHydtase"/>
</dbReference>
<dbReference type="InterPro" id="IPR010099">
    <property type="entry name" value="SDR39U1"/>
</dbReference>
<comment type="caution">
    <text evidence="4">The sequence shown here is derived from an EMBL/GenBank/DDBJ whole genome shotgun (WGS) entry which is preliminary data.</text>
</comment>
<dbReference type="PANTHER" id="PTHR11092:SF0">
    <property type="entry name" value="EPIMERASE FAMILY PROTEIN SDR39U1"/>
    <property type="match status" value="1"/>
</dbReference>
<reference evidence="4 5" key="1">
    <citation type="submission" date="2019-04" db="EMBL/GenBank/DDBJ databases">
        <title>Draft genome sequence of Robertkochia marina CC-AMO-30D.</title>
        <authorList>
            <person name="Hameed A."/>
            <person name="Lin S.-Y."/>
            <person name="Shahina M."/>
            <person name="Lai W.-A."/>
            <person name="Young C.-C."/>
        </authorList>
    </citation>
    <scope>NUCLEOTIDE SEQUENCE [LARGE SCALE GENOMIC DNA]</scope>
    <source>
        <strain evidence="4 5">CC-AMO-30D</strain>
    </source>
</reference>
<evidence type="ECO:0000259" key="2">
    <source>
        <dbReference type="Pfam" id="PF01370"/>
    </source>
</evidence>
<sequence>MRLLITGATGLVGRAIVKKCLKQGISVNYLTTSKNKLDAIEGCKGFYWNPSKNIIDTSCFQGVDAMINLAGSSIAKRWTTSYRKKVLESRVDSLNTLRSGLQDAAAKPNFLISASAIGVYPSSLTHYYEEDCPEVADTFLGKVVNAWEEAADQFESLGVGVAKIRIGLVLSDEEGALPKMAAPVRNYAGAAFGSGEQWQSWIHIKDLADIFLFVLQHELTGVYNGVAPNPVTQNKLIQVIAQTLNKPLWLPNIPEFVITALLGEMSSILLESQRVSAKKLEAGGFSFKYPNLMPALTNLLI</sequence>
<dbReference type="Proteomes" id="UP000305939">
    <property type="component" value="Unassembled WGS sequence"/>
</dbReference>
<dbReference type="RefSeq" id="WP_136335563.1">
    <property type="nucleotide sequence ID" value="NZ_QXMP01000009.1"/>
</dbReference>
<dbReference type="EMBL" id="SSMC01000002">
    <property type="protein sequence ID" value="THD67356.1"/>
    <property type="molecule type" value="Genomic_DNA"/>
</dbReference>
<dbReference type="Pfam" id="PF08338">
    <property type="entry name" value="DUF1731"/>
    <property type="match status" value="1"/>
</dbReference>
<feature type="domain" description="DUF1731" evidence="3">
    <location>
        <begin position="253"/>
        <end position="299"/>
    </location>
</feature>
<name>A0A4V3UY39_9FLAO</name>
<dbReference type="Pfam" id="PF01370">
    <property type="entry name" value="Epimerase"/>
    <property type="match status" value="1"/>
</dbReference>
<evidence type="ECO:0000256" key="1">
    <source>
        <dbReference type="ARBA" id="ARBA00009353"/>
    </source>
</evidence>
<dbReference type="PANTHER" id="PTHR11092">
    <property type="entry name" value="SUGAR NUCLEOTIDE EPIMERASE RELATED"/>
    <property type="match status" value="1"/>
</dbReference>
<organism evidence="4 5">
    <name type="scientific">Robertkochia marina</name>
    <dbReference type="NCBI Taxonomy" id="1227945"/>
    <lineage>
        <taxon>Bacteria</taxon>
        <taxon>Pseudomonadati</taxon>
        <taxon>Bacteroidota</taxon>
        <taxon>Flavobacteriia</taxon>
        <taxon>Flavobacteriales</taxon>
        <taxon>Flavobacteriaceae</taxon>
        <taxon>Robertkochia</taxon>
    </lineage>
</organism>
<protein>
    <submittedName>
        <fullName evidence="4">TIGR01777 family protein</fullName>
    </submittedName>
</protein>
<accession>A0A4V3UY39</accession>
<dbReference type="OrthoDB" id="9801773at2"/>
<gene>
    <name evidence="4" type="ORF">E7Z59_06755</name>
</gene>
<dbReference type="SUPFAM" id="SSF51735">
    <property type="entry name" value="NAD(P)-binding Rossmann-fold domains"/>
    <property type="match status" value="1"/>
</dbReference>
<keyword evidence="5" id="KW-1185">Reference proteome</keyword>
<dbReference type="AlphaFoldDB" id="A0A4V3UY39"/>
<evidence type="ECO:0000313" key="4">
    <source>
        <dbReference type="EMBL" id="THD67356.1"/>
    </source>
</evidence>
<proteinExistence type="inferred from homology"/>
<dbReference type="Gene3D" id="3.40.50.720">
    <property type="entry name" value="NAD(P)-binding Rossmann-like Domain"/>
    <property type="match status" value="1"/>
</dbReference>
<dbReference type="InterPro" id="IPR036291">
    <property type="entry name" value="NAD(P)-bd_dom_sf"/>
</dbReference>
<feature type="domain" description="NAD-dependent epimerase/dehydratase" evidence="2">
    <location>
        <begin position="4"/>
        <end position="223"/>
    </location>
</feature>
<dbReference type="InterPro" id="IPR013549">
    <property type="entry name" value="DUF1731"/>
</dbReference>
<evidence type="ECO:0000259" key="3">
    <source>
        <dbReference type="Pfam" id="PF08338"/>
    </source>
</evidence>
<comment type="similarity">
    <text evidence="1">Belongs to the NAD(P)-dependent epimerase/dehydratase family. SDR39U1 subfamily.</text>
</comment>
<evidence type="ECO:0000313" key="5">
    <source>
        <dbReference type="Proteomes" id="UP000305939"/>
    </source>
</evidence>
<dbReference type="NCBIfam" id="TIGR01777">
    <property type="entry name" value="yfcH"/>
    <property type="match status" value="1"/>
</dbReference>